<dbReference type="RefSeq" id="WP_133876489.1">
    <property type="nucleotide sequence ID" value="NZ_BOMD01000085.1"/>
</dbReference>
<dbReference type="PANTHER" id="PTHR43243">
    <property type="entry name" value="INNER MEMBRANE TRANSPORTER YGJI-RELATED"/>
    <property type="match status" value="1"/>
</dbReference>
<dbReference type="AlphaFoldDB" id="A0A4R6K5S5"/>
<feature type="transmembrane region" description="Helical" evidence="5">
    <location>
        <begin position="191"/>
        <end position="211"/>
    </location>
</feature>
<keyword evidence="7" id="KW-1185">Reference proteome</keyword>
<feature type="transmembrane region" description="Helical" evidence="5">
    <location>
        <begin position="223"/>
        <end position="241"/>
    </location>
</feature>
<dbReference type="PANTHER" id="PTHR43243:SF24">
    <property type="entry name" value="CATIONIC AMINO ACID TRANSPORT INTEGRAL MEMBRANE PROTEIN ROCE-RELATED"/>
    <property type="match status" value="1"/>
</dbReference>
<dbReference type="InterPro" id="IPR002293">
    <property type="entry name" value="AA/rel_permease1"/>
</dbReference>
<feature type="transmembrane region" description="Helical" evidence="5">
    <location>
        <begin position="417"/>
        <end position="436"/>
    </location>
</feature>
<dbReference type="PIRSF" id="PIRSF006060">
    <property type="entry name" value="AA_transporter"/>
    <property type="match status" value="1"/>
</dbReference>
<comment type="subcellular location">
    <subcellularLocation>
        <location evidence="1">Membrane</location>
        <topology evidence="1">Multi-pass membrane protein</topology>
    </subcellularLocation>
</comment>
<name>A0A4R6K5S5_9ACTN</name>
<comment type="caution">
    <text evidence="6">The sequence shown here is derived from an EMBL/GenBank/DDBJ whole genome shotgun (WGS) entry which is preliminary data.</text>
</comment>
<dbReference type="GO" id="GO:0016020">
    <property type="term" value="C:membrane"/>
    <property type="evidence" value="ECO:0007669"/>
    <property type="project" value="UniProtKB-SubCell"/>
</dbReference>
<feature type="transmembrane region" description="Helical" evidence="5">
    <location>
        <begin position="305"/>
        <end position="331"/>
    </location>
</feature>
<evidence type="ECO:0000313" key="6">
    <source>
        <dbReference type="EMBL" id="TDO42625.1"/>
    </source>
</evidence>
<dbReference type="OrthoDB" id="9762947at2"/>
<feature type="transmembrane region" description="Helical" evidence="5">
    <location>
        <begin position="442"/>
        <end position="460"/>
    </location>
</feature>
<feature type="transmembrane region" description="Helical" evidence="5">
    <location>
        <begin position="385"/>
        <end position="405"/>
    </location>
</feature>
<gene>
    <name evidence="6" type="ORF">C8E87_6400</name>
</gene>
<feature type="transmembrane region" description="Helical" evidence="5">
    <location>
        <begin position="262"/>
        <end position="285"/>
    </location>
</feature>
<keyword evidence="3 5" id="KW-1133">Transmembrane helix</keyword>
<dbReference type="Gene3D" id="1.20.1740.10">
    <property type="entry name" value="Amino acid/polyamine transporter I"/>
    <property type="match status" value="1"/>
</dbReference>
<dbReference type="GO" id="GO:0015171">
    <property type="term" value="F:amino acid transmembrane transporter activity"/>
    <property type="evidence" value="ECO:0007669"/>
    <property type="project" value="TreeGrafter"/>
</dbReference>
<dbReference type="Pfam" id="PF13520">
    <property type="entry name" value="AA_permease_2"/>
    <property type="match status" value="1"/>
</dbReference>
<reference evidence="6 7" key="1">
    <citation type="submission" date="2019-03" db="EMBL/GenBank/DDBJ databases">
        <title>Sequencing the genomes of 1000 actinobacteria strains.</title>
        <authorList>
            <person name="Klenk H.-P."/>
        </authorList>
    </citation>
    <scope>NUCLEOTIDE SEQUENCE [LARGE SCALE GENOMIC DNA]</scope>
    <source>
        <strain evidence="6 7">DSM 43805</strain>
    </source>
</reference>
<evidence type="ECO:0000313" key="7">
    <source>
        <dbReference type="Proteomes" id="UP000294901"/>
    </source>
</evidence>
<evidence type="ECO:0000256" key="4">
    <source>
        <dbReference type="ARBA" id="ARBA00023136"/>
    </source>
</evidence>
<feature type="transmembrane region" description="Helical" evidence="5">
    <location>
        <begin position="36"/>
        <end position="56"/>
    </location>
</feature>
<evidence type="ECO:0000256" key="5">
    <source>
        <dbReference type="SAM" id="Phobius"/>
    </source>
</evidence>
<protein>
    <submittedName>
        <fullName evidence="6">Amino acid/polyamine/organocation transporter (APC superfamily)</fullName>
    </submittedName>
</protein>
<keyword evidence="2 5" id="KW-0812">Transmembrane</keyword>
<evidence type="ECO:0000256" key="3">
    <source>
        <dbReference type="ARBA" id="ARBA00022989"/>
    </source>
</evidence>
<evidence type="ECO:0000256" key="1">
    <source>
        <dbReference type="ARBA" id="ARBA00004141"/>
    </source>
</evidence>
<dbReference type="EMBL" id="SNWR01000001">
    <property type="protein sequence ID" value="TDO42625.1"/>
    <property type="molecule type" value="Genomic_DNA"/>
</dbReference>
<evidence type="ECO:0000256" key="2">
    <source>
        <dbReference type="ARBA" id="ARBA00022692"/>
    </source>
</evidence>
<keyword evidence="4 5" id="KW-0472">Membrane</keyword>
<organism evidence="6 7">
    <name type="scientific">Paractinoplanes brasiliensis</name>
    <dbReference type="NCBI Taxonomy" id="52695"/>
    <lineage>
        <taxon>Bacteria</taxon>
        <taxon>Bacillati</taxon>
        <taxon>Actinomycetota</taxon>
        <taxon>Actinomycetes</taxon>
        <taxon>Micromonosporales</taxon>
        <taxon>Micromonosporaceae</taxon>
        <taxon>Paractinoplanes</taxon>
    </lineage>
</organism>
<feature type="transmembrane region" description="Helical" evidence="5">
    <location>
        <begin position="360"/>
        <end position="379"/>
    </location>
</feature>
<feature type="transmembrane region" description="Helical" evidence="5">
    <location>
        <begin position="63"/>
        <end position="86"/>
    </location>
</feature>
<dbReference type="Proteomes" id="UP000294901">
    <property type="component" value="Unassembled WGS sequence"/>
</dbReference>
<accession>A0A4R6K5S5</accession>
<sequence length="487" mass="51230">MATTSGRPGIFAVRDVRSLITETAEEGHGLKKAVGATHLTAMGVGAIIGTGIFVVIGEGAGIAGPAVILSFVLAAVACVFSALSYAELASSIPVAGSAYTYTYATMGELVAWIIGWDLILEYGVSVAAIAVGWGGNLNAFLDSAFGVALPDAIAKSPEDGGVFNLPAVLVVLAITFLLIRGVTESARVNLVMVAVKLLVLLFFIIVAFANFGTGNFQPFAPEGVDGVTAAAAVIFFAYIGFDAVSTGSEEAKKPARDLPLAIIGSLVVCTIFYVLTATAAIGIASPETLEGSDAPLAAALDEGAGISWAAAILALGAVVAITSVVLVIMYGQTRIFFAMCRDGLLPQRLAKVNQRYGTPARLTLVLGVLISILAALIPLSEIVKLVNIGTLFAFVLVNVGVIVLRRTRPDMPRPYRVPWSPVLPLLGIAFAVYLMSDLPWDTWVRFVVWLAIGVLIYWLYGYKNSRLRRDPDGTPGWARSPEEGDPR</sequence>
<feature type="transmembrane region" description="Helical" evidence="5">
    <location>
        <begin position="161"/>
        <end position="179"/>
    </location>
</feature>
<proteinExistence type="predicted"/>